<sequence>MDLGLGGRTALVCASTSGLGEATARALAAEGARVVVSGRRADRAAAIAAELPDAVGVGVDLTADGAPERLVEAAGEVDVLVLNSGGPPPSVATEVDAGQITTALVPLLLAQQRLVSLVLPGMRRRGWGRILAVGSTGVVAPIPGLALSNIGRAALGGYLKTLAGEVAADGVTVNMLLPGSIATARMAAVAAATAEREGIEQAEAEARVAAGIPARRFGDPAEFGAVAAFLCSDAASYVTGTATRCDGGQVPSL</sequence>
<reference evidence="2 3" key="1">
    <citation type="submission" date="2023-06" db="EMBL/GenBank/DDBJ databases">
        <title>Actinomycetospora Odt1-22.</title>
        <authorList>
            <person name="Supong K."/>
        </authorList>
    </citation>
    <scope>NUCLEOTIDE SEQUENCE [LARGE SCALE GENOMIC DNA]</scope>
    <source>
        <strain evidence="2 3">Odt1-22</strain>
    </source>
</reference>
<evidence type="ECO:0000313" key="3">
    <source>
        <dbReference type="Proteomes" id="UP001231924"/>
    </source>
</evidence>
<accession>A0ABT7MGM1</accession>
<evidence type="ECO:0000256" key="1">
    <source>
        <dbReference type="ARBA" id="ARBA00006484"/>
    </source>
</evidence>
<organism evidence="2 3">
    <name type="scientific">Actinomycetospora termitidis</name>
    <dbReference type="NCBI Taxonomy" id="3053470"/>
    <lineage>
        <taxon>Bacteria</taxon>
        <taxon>Bacillati</taxon>
        <taxon>Actinomycetota</taxon>
        <taxon>Actinomycetes</taxon>
        <taxon>Pseudonocardiales</taxon>
        <taxon>Pseudonocardiaceae</taxon>
        <taxon>Actinomycetospora</taxon>
    </lineage>
</organism>
<gene>
    <name evidence="2" type="ORF">QRT03_21150</name>
</gene>
<dbReference type="EMBL" id="JASVWF010000005">
    <property type="protein sequence ID" value="MDL5158488.1"/>
    <property type="molecule type" value="Genomic_DNA"/>
</dbReference>
<proteinExistence type="inferred from homology"/>
<dbReference type="PANTHER" id="PTHR42879">
    <property type="entry name" value="3-OXOACYL-(ACYL-CARRIER-PROTEIN) REDUCTASE"/>
    <property type="match status" value="1"/>
</dbReference>
<evidence type="ECO:0000313" key="2">
    <source>
        <dbReference type="EMBL" id="MDL5158488.1"/>
    </source>
</evidence>
<dbReference type="PRINTS" id="PR00081">
    <property type="entry name" value="GDHRDH"/>
</dbReference>
<comment type="caution">
    <text evidence="2">The sequence shown here is derived from an EMBL/GenBank/DDBJ whole genome shotgun (WGS) entry which is preliminary data.</text>
</comment>
<comment type="similarity">
    <text evidence="1">Belongs to the short-chain dehydrogenases/reductases (SDR) family.</text>
</comment>
<protein>
    <submittedName>
        <fullName evidence="2">SDR family oxidoreductase</fullName>
    </submittedName>
</protein>
<dbReference type="InterPro" id="IPR050259">
    <property type="entry name" value="SDR"/>
</dbReference>
<dbReference type="InterPro" id="IPR002347">
    <property type="entry name" value="SDR_fam"/>
</dbReference>
<dbReference type="Pfam" id="PF13561">
    <property type="entry name" value="adh_short_C2"/>
    <property type="match status" value="1"/>
</dbReference>
<dbReference type="PANTHER" id="PTHR42879:SF6">
    <property type="entry name" value="NADPH-DEPENDENT REDUCTASE BACG"/>
    <property type="match status" value="1"/>
</dbReference>
<dbReference type="InterPro" id="IPR036291">
    <property type="entry name" value="NAD(P)-bd_dom_sf"/>
</dbReference>
<dbReference type="Gene3D" id="3.40.50.720">
    <property type="entry name" value="NAD(P)-binding Rossmann-like Domain"/>
    <property type="match status" value="1"/>
</dbReference>
<name>A0ABT7MGM1_9PSEU</name>
<dbReference type="SUPFAM" id="SSF51735">
    <property type="entry name" value="NAD(P)-binding Rossmann-fold domains"/>
    <property type="match status" value="1"/>
</dbReference>
<dbReference type="RefSeq" id="WP_286055031.1">
    <property type="nucleotide sequence ID" value="NZ_JASVWF010000005.1"/>
</dbReference>
<dbReference type="Proteomes" id="UP001231924">
    <property type="component" value="Unassembled WGS sequence"/>
</dbReference>
<keyword evidence="3" id="KW-1185">Reference proteome</keyword>